<dbReference type="KEGG" id="ssan:NX02_04045"/>
<dbReference type="eggNOG" id="ENOG5031BT4">
    <property type="taxonomic scope" value="Bacteria"/>
</dbReference>
<dbReference type="RefSeq" id="WP_025290863.1">
    <property type="nucleotide sequence ID" value="NZ_CP006644.1"/>
</dbReference>
<dbReference type="STRING" id="1123269.NX02_04045"/>
<evidence type="ECO:0000313" key="3">
    <source>
        <dbReference type="Proteomes" id="UP000018851"/>
    </source>
</evidence>
<dbReference type="Proteomes" id="UP000018851">
    <property type="component" value="Chromosome"/>
</dbReference>
<dbReference type="Pfam" id="PF12915">
    <property type="entry name" value="DUF3833"/>
    <property type="match status" value="1"/>
</dbReference>
<organism evidence="2 3">
    <name type="scientific">Sphingomonas sanxanigenens DSM 19645 = NX02</name>
    <dbReference type="NCBI Taxonomy" id="1123269"/>
    <lineage>
        <taxon>Bacteria</taxon>
        <taxon>Pseudomonadati</taxon>
        <taxon>Pseudomonadota</taxon>
        <taxon>Alphaproteobacteria</taxon>
        <taxon>Sphingomonadales</taxon>
        <taxon>Sphingomonadaceae</taxon>
        <taxon>Sphingomonas</taxon>
    </lineage>
</organism>
<feature type="signal peptide" evidence="1">
    <location>
        <begin position="1"/>
        <end position="22"/>
    </location>
</feature>
<proteinExistence type="predicted"/>
<evidence type="ECO:0000256" key="1">
    <source>
        <dbReference type="SAM" id="SignalP"/>
    </source>
</evidence>
<evidence type="ECO:0008006" key="4">
    <source>
        <dbReference type="Google" id="ProtNLM"/>
    </source>
</evidence>
<protein>
    <recommendedName>
        <fullName evidence="4">DUF3833 family protein</fullName>
    </recommendedName>
</protein>
<dbReference type="AlphaFoldDB" id="W0A7W7"/>
<reference evidence="2 3" key="1">
    <citation type="submission" date="2013-07" db="EMBL/GenBank/DDBJ databases">
        <title>Completed genome of Sphingomonas sanxanigenens NX02.</title>
        <authorList>
            <person name="Ma T."/>
            <person name="Huang H."/>
            <person name="Wu M."/>
            <person name="Li X."/>
            <person name="Li G."/>
        </authorList>
    </citation>
    <scope>NUCLEOTIDE SEQUENCE [LARGE SCALE GENOMIC DNA]</scope>
    <source>
        <strain evidence="2 3">NX02</strain>
    </source>
</reference>
<dbReference type="EMBL" id="CP006644">
    <property type="protein sequence ID" value="AHE52562.1"/>
    <property type="molecule type" value="Genomic_DNA"/>
</dbReference>
<accession>W0A7W7</accession>
<name>W0A7W7_9SPHN</name>
<feature type="chain" id="PRO_5004785326" description="DUF3833 family protein" evidence="1">
    <location>
        <begin position="23"/>
        <end position="166"/>
    </location>
</feature>
<gene>
    <name evidence="2" type="ORF">NX02_04045</name>
</gene>
<evidence type="ECO:0000313" key="2">
    <source>
        <dbReference type="EMBL" id="AHE52562.1"/>
    </source>
</evidence>
<dbReference type="HOGENOM" id="CLU_1601646_0_0_5"/>
<dbReference type="OrthoDB" id="7391154at2"/>
<keyword evidence="1" id="KW-0732">Signal</keyword>
<sequence length="166" mass="17678">MRGIIFAAAGAATLFAGLPGTAVDAQGPVSAPRKFFIGVTEGKGSVKIVLHKARAVHVRSVGRVENDGTLVLDQRVEQEGEKPMQRQWRLREGAGGQISGSLSDAKTPVVGKVAGPVLTLSYQMKSGEKVAQVITLAPDGQSAFNKMTIHRFGMKVATLEETIRRK</sequence>
<dbReference type="PATRIC" id="fig|1123269.5.peg.792"/>
<keyword evidence="3" id="KW-1185">Reference proteome</keyword>
<dbReference type="InterPro" id="IPR024409">
    <property type="entry name" value="DUF3833"/>
</dbReference>